<dbReference type="EMBL" id="JAAIII010000003">
    <property type="protein sequence ID" value="NMM93880.1"/>
    <property type="molecule type" value="Genomic_DNA"/>
</dbReference>
<dbReference type="Gene3D" id="3.40.50.300">
    <property type="entry name" value="P-loop containing nucleotide triphosphate hydrolases"/>
    <property type="match status" value="1"/>
</dbReference>
<gene>
    <name evidence="1" type="ORF">G1C95_1067</name>
</gene>
<comment type="caution">
    <text evidence="1">The sequence shown here is derived from an EMBL/GenBank/DDBJ whole genome shotgun (WGS) entry which is preliminary data.</text>
</comment>
<evidence type="ECO:0000313" key="1">
    <source>
        <dbReference type="EMBL" id="NMM93880.1"/>
    </source>
</evidence>
<reference evidence="1 2" key="1">
    <citation type="submission" date="2020-02" db="EMBL/GenBank/DDBJ databases">
        <title>Characterization of phylogenetic diversity of novel bifidobacterial species isolated in Czech ZOOs.</title>
        <authorList>
            <person name="Lugli G.A."/>
            <person name="Vera N.B."/>
            <person name="Ventura M."/>
        </authorList>
    </citation>
    <scope>NUCLEOTIDE SEQUENCE [LARGE SCALE GENOMIC DNA]</scope>
    <source>
        <strain evidence="1 2">DSM 109957</strain>
    </source>
</reference>
<keyword evidence="2" id="KW-1185">Reference proteome</keyword>
<dbReference type="RefSeq" id="WP_169171933.1">
    <property type="nucleotide sequence ID" value="NZ_JAAIII010000003.1"/>
</dbReference>
<name>A0A7Y0EP82_9BIFI</name>
<dbReference type="Proteomes" id="UP000532194">
    <property type="component" value="Unassembled WGS sequence"/>
</dbReference>
<dbReference type="InterPro" id="IPR027417">
    <property type="entry name" value="P-loop_NTPase"/>
</dbReference>
<evidence type="ECO:0000313" key="2">
    <source>
        <dbReference type="Proteomes" id="UP000532194"/>
    </source>
</evidence>
<sequence>MHDVIPELSAEERRRSLGWLAWWWIETFTIVGSEPVFDKPVREAPEYIRFYVDCYALGKDGHRRFNHVFLSRPKGCDKSGKAARLALFEALGPCRFAGWAKGGETYTFLGQTYTYAKGEPMGRPISGPNIVCLATAEDQSGNVYDVIKYNCEHGPLAQLRGYGLDVGNTRILLPEGGSIKPGNSNSSSSDGGKQTFVVCDESHLWNVPRLKNSYYTYKRNLAKRYGDADPWVLETTTMYRPGEGSIAELTYRTAQDILAGRTKRDQHLLFDHRYSALGVEDLHDVDKLKHGLYEAYGSAAKPPERWPGVRKPLTYDWIFEPDGTMAPVDTHGLSEHGYKLSDPGVQPGPSKDGWVDIRGQIADILDPASDVGNSVRYYLNSLTSVSDAWLADSLIRKHTSYEYLFTENAGEDLNQLALWRHVIDEDDAITLGFDGSLSDDATALVGCRIRDGLLFLIRLEQKPDGPEAADWRVNVDAFDRAARFMLDNYNVKAFFADVAYWRDVIIGWENDYANLDLVPMHTNGEPIKFHTNTWRADMMQSLMDMHTAFSKEWEPSDDDDEPVVGDVELMADPRLLAHFRNARRKDFKQSNPDGSPKYLIYKETPNSPLKIDACMAGLLAYTARTRVLESRPKHRPRRTHISRVY</sequence>
<organism evidence="1 2">
    <name type="scientific">Bifidobacterium oedipodis</name>
    <dbReference type="NCBI Taxonomy" id="2675322"/>
    <lineage>
        <taxon>Bacteria</taxon>
        <taxon>Bacillati</taxon>
        <taxon>Actinomycetota</taxon>
        <taxon>Actinomycetes</taxon>
        <taxon>Bifidobacteriales</taxon>
        <taxon>Bifidobacteriaceae</taxon>
        <taxon>Bifidobacterium</taxon>
    </lineage>
</organism>
<protein>
    <recommendedName>
        <fullName evidence="3">Terminase</fullName>
    </recommendedName>
</protein>
<proteinExistence type="predicted"/>
<evidence type="ECO:0008006" key="3">
    <source>
        <dbReference type="Google" id="ProtNLM"/>
    </source>
</evidence>
<accession>A0A7Y0EP82</accession>
<dbReference type="AlphaFoldDB" id="A0A7Y0EP82"/>